<sequence length="120" mass="12938">MVFSVADAMANSNRDWIVDSGATSCMTGHIENLVDVHMLDEPRPRTVASGETMLSTSVGKALLLRDGYEVCVMQDVLYVKGLALNLVSVEAVSHNGMEISFKGVSCVIRSENGMTLEASR</sequence>
<proteinExistence type="predicted"/>
<evidence type="ECO:0000313" key="2">
    <source>
        <dbReference type="EMBL" id="KAG2839823.1"/>
    </source>
</evidence>
<dbReference type="EMBL" id="MJFZ01000841">
    <property type="protein sequence ID" value="RAW24734.1"/>
    <property type="molecule type" value="Genomic_DNA"/>
</dbReference>
<evidence type="ECO:0000313" key="8">
    <source>
        <dbReference type="Proteomes" id="UP000251314"/>
    </source>
</evidence>
<evidence type="ECO:0000313" key="3">
    <source>
        <dbReference type="EMBL" id="KAG2892271.1"/>
    </source>
</evidence>
<dbReference type="Proteomes" id="UP000251314">
    <property type="component" value="Unassembled WGS sequence"/>
</dbReference>
<reference evidence="2" key="2">
    <citation type="submission" date="2018-10" db="EMBL/GenBank/DDBJ databases">
        <title>Effector identification in a new, highly contiguous assembly of the strawberry crown rot pathogen Phytophthora cactorum.</title>
        <authorList>
            <person name="Armitage A.D."/>
            <person name="Nellist C.F."/>
            <person name="Bates H."/>
            <person name="Vickerstaff R.J."/>
            <person name="Harrison R.J."/>
        </authorList>
    </citation>
    <scope>NUCLEOTIDE SEQUENCE</scope>
    <source>
        <strain evidence="2">15-7</strain>
        <strain evidence="3">4032</strain>
        <strain evidence="4">4040</strain>
        <strain evidence="5">P415</strain>
        <strain evidence="6">P421</strain>
    </source>
</reference>
<evidence type="ECO:0000313" key="6">
    <source>
        <dbReference type="EMBL" id="KAG3210830.1"/>
    </source>
</evidence>
<evidence type="ECO:0000313" key="4">
    <source>
        <dbReference type="EMBL" id="KAG2915505.1"/>
    </source>
</evidence>
<dbReference type="Proteomes" id="UP000774804">
    <property type="component" value="Unassembled WGS sequence"/>
</dbReference>
<dbReference type="EMBL" id="RCML01000993">
    <property type="protein sequence ID" value="KAG2966679.1"/>
    <property type="molecule type" value="Genomic_DNA"/>
</dbReference>
<gene>
    <name evidence="7" type="ORF">PC110_g18842</name>
    <name evidence="2" type="ORF">PC113_g19390</name>
    <name evidence="3" type="ORF">PC115_g18898</name>
    <name evidence="4" type="ORF">PC117_g17987</name>
    <name evidence="5" type="ORF">PC118_g19022</name>
    <name evidence="6" type="ORF">PC129_g18179</name>
</gene>
<dbReference type="EMBL" id="RCMV01001035">
    <property type="protein sequence ID" value="KAG3210830.1"/>
    <property type="molecule type" value="Genomic_DNA"/>
</dbReference>
<evidence type="ECO:0000259" key="1">
    <source>
        <dbReference type="Pfam" id="PF22936"/>
    </source>
</evidence>
<dbReference type="Pfam" id="PF22936">
    <property type="entry name" value="Pol_BBD"/>
    <property type="match status" value="1"/>
</dbReference>
<reference evidence="7 8" key="1">
    <citation type="submission" date="2018-01" db="EMBL/GenBank/DDBJ databases">
        <title>Draft genome of the strawberry crown rot pathogen Phytophthora cactorum.</title>
        <authorList>
            <person name="Armitage A.D."/>
            <person name="Lysoe E."/>
            <person name="Nellist C.F."/>
            <person name="Harrison R.J."/>
            <person name="Brurberg M.B."/>
        </authorList>
    </citation>
    <scope>NUCLEOTIDE SEQUENCE [LARGE SCALE GENOMIC DNA]</scope>
    <source>
        <strain evidence="7 8">10300</strain>
    </source>
</reference>
<feature type="domain" description="Retrovirus-related Pol polyprotein from transposon TNT 1-94-like beta-barrel" evidence="1">
    <location>
        <begin position="16"/>
        <end position="96"/>
    </location>
</feature>
<dbReference type="Proteomes" id="UP000760860">
    <property type="component" value="Unassembled WGS sequence"/>
</dbReference>
<keyword evidence="8" id="KW-1185">Reference proteome</keyword>
<dbReference type="Proteomes" id="UP000697107">
    <property type="component" value="Unassembled WGS sequence"/>
</dbReference>
<dbReference type="InterPro" id="IPR054722">
    <property type="entry name" value="PolX-like_BBD"/>
</dbReference>
<dbReference type="Proteomes" id="UP000735874">
    <property type="component" value="Unassembled WGS sequence"/>
</dbReference>
<dbReference type="VEuPathDB" id="FungiDB:PC110_g18842"/>
<comment type="caution">
    <text evidence="7">The sequence shown here is derived from an EMBL/GenBank/DDBJ whole genome shotgun (WGS) entry which is preliminary data.</text>
</comment>
<protein>
    <recommendedName>
        <fullName evidence="1">Retrovirus-related Pol polyprotein from transposon TNT 1-94-like beta-barrel domain-containing protein</fullName>
    </recommendedName>
</protein>
<dbReference type="AlphaFoldDB" id="A0A329RJC6"/>
<dbReference type="EMBL" id="RCMK01000701">
    <property type="protein sequence ID" value="KAG2915505.1"/>
    <property type="molecule type" value="Genomic_DNA"/>
</dbReference>
<organism evidence="7 8">
    <name type="scientific">Phytophthora cactorum</name>
    <dbReference type="NCBI Taxonomy" id="29920"/>
    <lineage>
        <taxon>Eukaryota</taxon>
        <taxon>Sar</taxon>
        <taxon>Stramenopiles</taxon>
        <taxon>Oomycota</taxon>
        <taxon>Peronosporomycetes</taxon>
        <taxon>Peronosporales</taxon>
        <taxon>Peronosporaceae</taxon>
        <taxon>Phytophthora</taxon>
    </lineage>
</organism>
<name>A0A329RJC6_9STRA</name>
<accession>A0A329RJC6</accession>
<dbReference type="Proteomes" id="UP000736787">
    <property type="component" value="Unassembled WGS sequence"/>
</dbReference>
<dbReference type="EMBL" id="RCMI01001016">
    <property type="protein sequence ID" value="KAG2892271.1"/>
    <property type="molecule type" value="Genomic_DNA"/>
</dbReference>
<dbReference type="EMBL" id="RCMG01000989">
    <property type="protein sequence ID" value="KAG2839823.1"/>
    <property type="molecule type" value="Genomic_DNA"/>
</dbReference>
<evidence type="ECO:0000313" key="5">
    <source>
        <dbReference type="EMBL" id="KAG2966679.1"/>
    </source>
</evidence>
<evidence type="ECO:0000313" key="7">
    <source>
        <dbReference type="EMBL" id="RAW24734.1"/>
    </source>
</evidence>
<dbReference type="OrthoDB" id="111659at2759"/>